<feature type="transmembrane region" description="Helical" evidence="1">
    <location>
        <begin position="6"/>
        <end position="24"/>
    </location>
</feature>
<dbReference type="OrthoDB" id="4721035at2759"/>
<dbReference type="OMA" id="DMSMRTW"/>
<keyword evidence="1" id="KW-0472">Membrane</keyword>
<evidence type="ECO:0000313" key="2">
    <source>
        <dbReference type="EMBL" id="EMC94089.1"/>
    </source>
</evidence>
<dbReference type="HOGENOM" id="CLU_012014_1_0_1"/>
<dbReference type="EMBL" id="KB445559">
    <property type="protein sequence ID" value="EMC94089.1"/>
    <property type="molecule type" value="Genomic_DNA"/>
</dbReference>
<feature type="transmembrane region" description="Helical" evidence="1">
    <location>
        <begin position="594"/>
        <end position="615"/>
    </location>
</feature>
<keyword evidence="1" id="KW-0812">Transmembrane</keyword>
<evidence type="ECO:0000313" key="3">
    <source>
        <dbReference type="Proteomes" id="UP000011761"/>
    </source>
</evidence>
<gene>
    <name evidence="2" type="ORF">BAUCODRAFT_74704</name>
</gene>
<evidence type="ECO:0000256" key="1">
    <source>
        <dbReference type="SAM" id="Phobius"/>
    </source>
</evidence>
<keyword evidence="3" id="KW-1185">Reference proteome</keyword>
<sequence length="719" mass="78071">MFITFLLTSVFSTFFSGLFLVVSIRKPRYGKMISSDGSLTASSAALLTTALAKLTEASFATVFVAFLGQIFAHRAYKHVHGVTLAELSLRSWIVLPGKIFMESEIARFAGFSFLGVGSLLAALCVVLYTQAATALVQPQLQWDNAQLQIMQGLVRTQFANSSYINEYCETPISSSYDPDEAASTCIQIYHAAEAYHNYYGYLSAWKEVVQTGNGSSEPAKRPQGYAVINDDTTVTQAWIEQSNVTALYEQHKIIVNNVSMAVPHPGLIQAASDGVNGILQPAELAGLGSYTIRASVASPVIHSLCVTMTEAQLKPFVFELWDNVTLPVNLTIWPKQLSYANPYLGGTPFDDIFGWGPEYGDGKYPPVFGKVPIDYNTIINNTLDMPYGRDSIYLLGKGGPKDSAGNVVESSNYALCQLKVGQTPSCSTLFTASASGAELVARCEDPSDAMSYGSNHPGALGGNDTISLAWPDVATQWANSLALNEGLFDGNGSNARLLTQLILTEPTLNPDLPSAAEALAVMAGCTVLQSAIDAPFTELLNYTSHPTLKPRSYGSGYGSGYGNSSSYYGSYQSFPAMVRAREYASGPTQKYQNAFYPILILTFLLNLMVLLFLLFQRHWYNDFTDPTHLFSLAINSPPSKEMAGSCGGGPVGRQFEVSWQLNVDGDEHVYLEALDRVHAETGALRRRSWKDDVSMLMSPVKRLTGSERFEGGSTRRAGG</sequence>
<feature type="transmembrane region" description="Helical" evidence="1">
    <location>
        <begin position="108"/>
        <end position="128"/>
    </location>
</feature>
<name>M2N4Z4_BAUPA</name>
<dbReference type="RefSeq" id="XP_007678777.1">
    <property type="nucleotide sequence ID" value="XM_007680587.1"/>
</dbReference>
<reference evidence="2 3" key="1">
    <citation type="journal article" date="2012" name="PLoS Pathog.">
        <title>Diverse lifestyles and strategies of plant pathogenesis encoded in the genomes of eighteen Dothideomycetes fungi.</title>
        <authorList>
            <person name="Ohm R.A."/>
            <person name="Feau N."/>
            <person name="Henrissat B."/>
            <person name="Schoch C.L."/>
            <person name="Horwitz B.A."/>
            <person name="Barry K.W."/>
            <person name="Condon B.J."/>
            <person name="Copeland A.C."/>
            <person name="Dhillon B."/>
            <person name="Glaser F."/>
            <person name="Hesse C.N."/>
            <person name="Kosti I."/>
            <person name="LaButti K."/>
            <person name="Lindquist E.A."/>
            <person name="Lucas S."/>
            <person name="Salamov A.A."/>
            <person name="Bradshaw R.E."/>
            <person name="Ciuffetti L."/>
            <person name="Hamelin R.C."/>
            <person name="Kema G.H.J."/>
            <person name="Lawrence C."/>
            <person name="Scott J.A."/>
            <person name="Spatafora J.W."/>
            <person name="Turgeon B.G."/>
            <person name="de Wit P.J.G.M."/>
            <person name="Zhong S."/>
            <person name="Goodwin S.B."/>
            <person name="Grigoriev I.V."/>
        </authorList>
    </citation>
    <scope>NUCLEOTIDE SEQUENCE [LARGE SCALE GENOMIC DNA]</scope>
    <source>
        <strain evidence="2 3">UAMH 10762</strain>
    </source>
</reference>
<dbReference type="AlphaFoldDB" id="M2N4Z4"/>
<organism evidence="2 3">
    <name type="scientific">Baudoinia panamericana (strain UAMH 10762)</name>
    <name type="common">Angels' share fungus</name>
    <name type="synonym">Baudoinia compniacensis (strain UAMH 10762)</name>
    <dbReference type="NCBI Taxonomy" id="717646"/>
    <lineage>
        <taxon>Eukaryota</taxon>
        <taxon>Fungi</taxon>
        <taxon>Dikarya</taxon>
        <taxon>Ascomycota</taxon>
        <taxon>Pezizomycotina</taxon>
        <taxon>Dothideomycetes</taxon>
        <taxon>Dothideomycetidae</taxon>
        <taxon>Mycosphaerellales</taxon>
        <taxon>Teratosphaeriaceae</taxon>
        <taxon>Baudoinia</taxon>
    </lineage>
</organism>
<dbReference type="KEGG" id="bcom:BAUCODRAFT_74704"/>
<dbReference type="eggNOG" id="ENOG502SHT7">
    <property type="taxonomic scope" value="Eukaryota"/>
</dbReference>
<protein>
    <submittedName>
        <fullName evidence="2">Uncharacterized protein</fullName>
    </submittedName>
</protein>
<dbReference type="GeneID" id="19116908"/>
<accession>M2N4Z4</accession>
<dbReference type="Proteomes" id="UP000011761">
    <property type="component" value="Unassembled WGS sequence"/>
</dbReference>
<proteinExistence type="predicted"/>
<keyword evidence="1" id="KW-1133">Transmembrane helix</keyword>